<feature type="domain" description="NAD-dependent epimerase/dehydratase" evidence="1">
    <location>
        <begin position="3"/>
        <end position="210"/>
    </location>
</feature>
<evidence type="ECO:0000313" key="3">
    <source>
        <dbReference type="Proteomes" id="UP001355207"/>
    </source>
</evidence>
<dbReference type="InterPro" id="IPR036291">
    <property type="entry name" value="NAD(P)-bd_dom_sf"/>
</dbReference>
<accession>A0AAX4K0T1</accession>
<dbReference type="GeneID" id="91096055"/>
<dbReference type="EMBL" id="CP144104">
    <property type="protein sequence ID" value="WWC90450.1"/>
    <property type="molecule type" value="Genomic_DNA"/>
</dbReference>
<dbReference type="Proteomes" id="UP001355207">
    <property type="component" value="Chromosome 7"/>
</dbReference>
<sequence length="306" mass="33669">MKVFMTGASGWVGRHVLPEFIQGGYEITALARSDEAAPRIEAQGGNVVRGTLEDNDILYNSAKEADAVVHLAYIHDFSIYGGKSAQIDFAAIRSMCSALEGTNKVFVGTSGITGLNGDQLESDKASKGPRQEAENVASEYTSKGVKTIMIRLSPNVHGDGDHGLISFFIKIAKSKGYAAYVGKGENHWSGVHVKDAARLYRIAIEKSKNNELPSGENIILHSAEKNRNGVEFKEIQNVIAKKLNIPLKSLTDEQEIKDYFGTLTYFASLEVNPSIEYTKKITGWEPKEIGFLEDLETGHYFDQFKN</sequence>
<organism evidence="2 3">
    <name type="scientific">Kwoniella dendrophila CBS 6074</name>
    <dbReference type="NCBI Taxonomy" id="1295534"/>
    <lineage>
        <taxon>Eukaryota</taxon>
        <taxon>Fungi</taxon>
        <taxon>Dikarya</taxon>
        <taxon>Basidiomycota</taxon>
        <taxon>Agaricomycotina</taxon>
        <taxon>Tremellomycetes</taxon>
        <taxon>Tremellales</taxon>
        <taxon>Cryptococcaceae</taxon>
        <taxon>Kwoniella</taxon>
    </lineage>
</organism>
<dbReference type="GO" id="GO:0004029">
    <property type="term" value="F:aldehyde dehydrogenase (NAD+) activity"/>
    <property type="evidence" value="ECO:0007669"/>
    <property type="project" value="TreeGrafter"/>
</dbReference>
<proteinExistence type="predicted"/>
<protein>
    <recommendedName>
        <fullName evidence="1">NAD-dependent epimerase/dehydratase domain-containing protein</fullName>
    </recommendedName>
</protein>
<dbReference type="InterPro" id="IPR051783">
    <property type="entry name" value="NAD(P)-dependent_oxidoreduct"/>
</dbReference>
<dbReference type="SUPFAM" id="SSF51735">
    <property type="entry name" value="NAD(P)-binding Rossmann-fold domains"/>
    <property type="match status" value="1"/>
</dbReference>
<dbReference type="Gene3D" id="3.40.50.720">
    <property type="entry name" value="NAD(P)-binding Rossmann-like Domain"/>
    <property type="match status" value="1"/>
</dbReference>
<dbReference type="CDD" id="cd05262">
    <property type="entry name" value="SDR_a7"/>
    <property type="match status" value="1"/>
</dbReference>
<reference evidence="2 3" key="1">
    <citation type="submission" date="2024-01" db="EMBL/GenBank/DDBJ databases">
        <title>Comparative genomics of Cryptococcus and Kwoniella reveals pathogenesis evolution and contrasting modes of karyotype evolution via chromosome fusion or intercentromeric recombination.</title>
        <authorList>
            <person name="Coelho M.A."/>
            <person name="David-Palma M."/>
            <person name="Shea T."/>
            <person name="Bowers K."/>
            <person name="McGinley-Smith S."/>
            <person name="Mohammad A.W."/>
            <person name="Gnirke A."/>
            <person name="Yurkov A.M."/>
            <person name="Nowrousian M."/>
            <person name="Sun S."/>
            <person name="Cuomo C.A."/>
            <person name="Heitman J."/>
        </authorList>
    </citation>
    <scope>NUCLEOTIDE SEQUENCE [LARGE SCALE GENOMIC DNA]</scope>
    <source>
        <strain evidence="2 3">CBS 6074</strain>
    </source>
</reference>
<name>A0AAX4K0T1_9TREE</name>
<dbReference type="Pfam" id="PF01370">
    <property type="entry name" value="Epimerase"/>
    <property type="match status" value="1"/>
</dbReference>
<dbReference type="PANTHER" id="PTHR48079">
    <property type="entry name" value="PROTEIN YEEZ"/>
    <property type="match status" value="1"/>
</dbReference>
<dbReference type="InterPro" id="IPR001509">
    <property type="entry name" value="Epimerase_deHydtase"/>
</dbReference>
<dbReference type="RefSeq" id="XP_066077213.1">
    <property type="nucleotide sequence ID" value="XM_066221116.1"/>
</dbReference>
<dbReference type="PANTHER" id="PTHR48079:SF9">
    <property type="entry name" value="PUTATIVE-RELATED"/>
    <property type="match status" value="1"/>
</dbReference>
<keyword evidence="3" id="KW-1185">Reference proteome</keyword>
<evidence type="ECO:0000259" key="1">
    <source>
        <dbReference type="Pfam" id="PF01370"/>
    </source>
</evidence>
<dbReference type="GO" id="GO:0005737">
    <property type="term" value="C:cytoplasm"/>
    <property type="evidence" value="ECO:0007669"/>
    <property type="project" value="TreeGrafter"/>
</dbReference>
<evidence type="ECO:0000313" key="2">
    <source>
        <dbReference type="EMBL" id="WWC90450.1"/>
    </source>
</evidence>
<dbReference type="AlphaFoldDB" id="A0AAX4K0T1"/>
<gene>
    <name evidence="2" type="ORF">L201_005385</name>
</gene>